<dbReference type="Gene3D" id="1.20.1070.10">
    <property type="entry name" value="Rhodopsin 7-helix transmembrane proteins"/>
    <property type="match status" value="1"/>
</dbReference>
<dbReference type="InterPro" id="IPR036445">
    <property type="entry name" value="GPCR_2_extracell_dom_sf"/>
</dbReference>
<comment type="subcellular location">
    <subcellularLocation>
        <location evidence="1">Cell membrane</location>
        <topology evidence="1">Multi-pass membrane protein</topology>
    </subcellularLocation>
</comment>
<dbReference type="SUPFAM" id="SSF111418">
    <property type="entry name" value="Hormone receptor domain"/>
    <property type="match status" value="1"/>
</dbReference>
<dbReference type="SMART" id="SM00008">
    <property type="entry name" value="HormR"/>
    <property type="match status" value="1"/>
</dbReference>
<feature type="transmembrane region" description="Helical" evidence="15">
    <location>
        <begin position="812"/>
        <end position="837"/>
    </location>
</feature>
<dbReference type="SMART" id="SM00303">
    <property type="entry name" value="GPS"/>
    <property type="match status" value="1"/>
</dbReference>
<reference evidence="19 20" key="1">
    <citation type="submission" date="2020-06" db="EMBL/GenBank/DDBJ databases">
        <authorList>
            <person name="Li R."/>
            <person name="Bekaert M."/>
        </authorList>
    </citation>
    <scope>NUCLEOTIDE SEQUENCE [LARGE SCALE GENOMIC DNA]</scope>
    <source>
        <strain evidence="20">wild</strain>
    </source>
</reference>
<dbReference type="Pfam" id="PF02793">
    <property type="entry name" value="HRM"/>
    <property type="match status" value="1"/>
</dbReference>
<keyword evidence="4" id="KW-0597">Phosphoprotein</keyword>
<feature type="domain" description="GAIN-B" evidence="16">
    <location>
        <begin position="559"/>
        <end position="732"/>
    </location>
</feature>
<evidence type="ECO:0000256" key="6">
    <source>
        <dbReference type="ARBA" id="ARBA00022729"/>
    </source>
</evidence>
<dbReference type="FunFam" id="1.20.1070.10:FF:000058">
    <property type="entry name" value="Adhesion G protein-coupled receptor F5"/>
    <property type="match status" value="1"/>
</dbReference>
<accession>A0A6J8DUC8</accession>
<dbReference type="Gene3D" id="2.60.220.50">
    <property type="match status" value="1"/>
</dbReference>
<keyword evidence="3" id="KW-1003">Cell membrane</keyword>
<dbReference type="CDD" id="cd15040">
    <property type="entry name" value="7tmB2_Adhesion"/>
    <property type="match status" value="1"/>
</dbReference>
<dbReference type="Gene3D" id="4.10.1240.10">
    <property type="entry name" value="GPCR, family 2, extracellular hormone receptor domain"/>
    <property type="match status" value="1"/>
</dbReference>
<evidence type="ECO:0000256" key="3">
    <source>
        <dbReference type="ARBA" id="ARBA00022475"/>
    </source>
</evidence>
<evidence type="ECO:0000256" key="11">
    <source>
        <dbReference type="ARBA" id="ARBA00023157"/>
    </source>
</evidence>
<keyword evidence="14" id="KW-0807">Transducer</keyword>
<sequence length="1011" mass="114085">MECYESTSLYSKYQWGTCLLNEYIKTVSKGRFSCSDSTATYCYYQCMIEVYSKSSGAVYDDCACSSGEEYTDSELSLPSRCYTPSGTDCSWYKDCFKRQFSCNDTHIEYALEFDTSFCNLYSLNESFSNHGQQWINEVRKCLQYSILSTLRPWRSLSCTEVEQVVTDSYSQCYIQPHTKLLDVSICHLIASDYFQVFWTVRSTLGQSYHSTNRFIDTMFNTLKNCSESFYQNVTFGEDLRKFDLTVSYSKAASDRRRRSVLDDDVTISLEIVENLATKLKWQEKGVLWFSQLNSNSSDHLSADINVELFLANRKTYDLNAVNITESVDLDTVVVELRNSVQKDSLYGNTDDISFKVVSVKGCLDSKCETLSFKITTSQTDSSEFCLMNVDRFNTKWDQTKVGTVIEMACTGNYTGTVSRFCGTRGQWEEPDNSQCTSVAIKNLQKQASMLQTSDNTAAIVNDILNELNNLTSEAEDLRSGDMVTSTAILKDISEHVAQNTAAVSGNQLETFGSLCNSLLDDKNSNNWNELKLKGPSSITGLVKSVTLYTKSYTNVIEREYNFVEKENIVIEVGKIRSEDLIVPVKSKISESWISDSPTEIILNKKNFDELNITGYSTVFYRNISKIFPDYFQQNGELSLINSSYDVNSFVADFSIEPTPERLDYPLIIKFQHISAGYSKPFCGFWDFDIQDTPNGAWSTEGSRVTESTNSYTICQYNHTTNFAILMSPVKTPDLHSLPLSIISTAGCIVSIFFLIFTIAVHFVLWRHVRSDRSKILMNLCVALILSYGLFLAGVTRTGNKVVCTGIAVGLHYIFLVDFALMLGEGIQVAIMVVIIFRSKSIIQWLLPLCWILPAVIVSISAGVTKLEGYGNAKYCWLSLESNLIWAFIGPALSVVAANFIILVIMLNRMLTVRGLPAKTLKQKSKAGIKSICVILPLFGVTWVLGVFSVNDDLVVFQYLFAILNSLQGFFVCLFHCFLNKQVKQGYQHYQRRRRASQMDSKSFTQSSTFVS</sequence>
<dbReference type="Pfam" id="PF00002">
    <property type="entry name" value="7tm_2"/>
    <property type="match status" value="1"/>
</dbReference>
<proteinExistence type="inferred from homology"/>
<dbReference type="InterPro" id="IPR000832">
    <property type="entry name" value="GPCR_2_secretin-like"/>
</dbReference>
<dbReference type="InterPro" id="IPR001879">
    <property type="entry name" value="GPCR_2_extracellular_dom"/>
</dbReference>
<dbReference type="GO" id="GO:0005886">
    <property type="term" value="C:plasma membrane"/>
    <property type="evidence" value="ECO:0007669"/>
    <property type="project" value="UniProtKB-SubCell"/>
</dbReference>
<evidence type="ECO:0000256" key="5">
    <source>
        <dbReference type="ARBA" id="ARBA00022692"/>
    </source>
</evidence>
<dbReference type="Gene3D" id="1.25.40.610">
    <property type="match status" value="1"/>
</dbReference>
<evidence type="ECO:0000256" key="8">
    <source>
        <dbReference type="ARBA" id="ARBA00022989"/>
    </source>
</evidence>
<dbReference type="GO" id="GO:0007166">
    <property type="term" value="P:cell surface receptor signaling pathway"/>
    <property type="evidence" value="ECO:0007669"/>
    <property type="project" value="InterPro"/>
</dbReference>
<dbReference type="AlphaFoldDB" id="A0A6J8DUC8"/>
<comment type="similarity">
    <text evidence="2">Belongs to the G-protein coupled receptor 2 family. Adhesion G-protein coupled receptor (ADGR) subfamily.</text>
</comment>
<dbReference type="PROSITE" id="PS00650">
    <property type="entry name" value="G_PROTEIN_RECEP_F2_2"/>
    <property type="match status" value="1"/>
</dbReference>
<organism evidence="19 20">
    <name type="scientific">Mytilus coruscus</name>
    <name type="common">Sea mussel</name>
    <dbReference type="NCBI Taxonomy" id="42192"/>
    <lineage>
        <taxon>Eukaryota</taxon>
        <taxon>Metazoa</taxon>
        <taxon>Spiralia</taxon>
        <taxon>Lophotrochozoa</taxon>
        <taxon>Mollusca</taxon>
        <taxon>Bivalvia</taxon>
        <taxon>Autobranchia</taxon>
        <taxon>Pteriomorphia</taxon>
        <taxon>Mytilida</taxon>
        <taxon>Mytiloidea</taxon>
        <taxon>Mytilidae</taxon>
        <taxon>Mytilinae</taxon>
        <taxon>Mytilus</taxon>
    </lineage>
</organism>
<keyword evidence="10 15" id="KW-0472">Membrane</keyword>
<evidence type="ECO:0000256" key="14">
    <source>
        <dbReference type="ARBA" id="ARBA00023224"/>
    </source>
</evidence>
<keyword evidence="5 15" id="KW-0812">Transmembrane</keyword>
<evidence type="ECO:0000256" key="15">
    <source>
        <dbReference type="SAM" id="Phobius"/>
    </source>
</evidence>
<evidence type="ECO:0000256" key="1">
    <source>
        <dbReference type="ARBA" id="ARBA00004651"/>
    </source>
</evidence>
<dbReference type="PANTHER" id="PTHR12011">
    <property type="entry name" value="ADHESION G-PROTEIN COUPLED RECEPTOR"/>
    <property type="match status" value="1"/>
</dbReference>
<feature type="transmembrane region" description="Helical" evidence="15">
    <location>
        <begin position="955"/>
        <end position="978"/>
    </location>
</feature>
<dbReference type="InterPro" id="IPR017981">
    <property type="entry name" value="GPCR_2-like_7TM"/>
</dbReference>
<dbReference type="Pfam" id="PF16489">
    <property type="entry name" value="GAIN"/>
    <property type="match status" value="1"/>
</dbReference>
<dbReference type="PROSITE" id="PS50221">
    <property type="entry name" value="GAIN_B"/>
    <property type="match status" value="1"/>
</dbReference>
<keyword evidence="6" id="KW-0732">Signal</keyword>
<evidence type="ECO:0000256" key="2">
    <source>
        <dbReference type="ARBA" id="ARBA00007343"/>
    </source>
</evidence>
<evidence type="ECO:0000256" key="10">
    <source>
        <dbReference type="ARBA" id="ARBA00023136"/>
    </source>
</evidence>
<dbReference type="InterPro" id="IPR017983">
    <property type="entry name" value="GPCR_2_secretin-like_CS"/>
</dbReference>
<feature type="transmembrane region" description="Helical" evidence="15">
    <location>
        <begin position="775"/>
        <end position="792"/>
    </location>
</feature>
<dbReference type="Proteomes" id="UP000507470">
    <property type="component" value="Unassembled WGS sequence"/>
</dbReference>
<dbReference type="OrthoDB" id="10052455at2759"/>
<dbReference type="PRINTS" id="PR01694">
    <property type="entry name" value="BAIPRECURSOR"/>
</dbReference>
<evidence type="ECO:0000256" key="13">
    <source>
        <dbReference type="ARBA" id="ARBA00023180"/>
    </source>
</evidence>
<keyword evidence="11" id="KW-1015">Disulfide bond</keyword>
<feature type="transmembrane region" description="Helical" evidence="15">
    <location>
        <begin position="844"/>
        <end position="863"/>
    </location>
</feature>
<dbReference type="PANTHER" id="PTHR12011:SF347">
    <property type="entry name" value="FI21270P1-RELATED"/>
    <property type="match status" value="1"/>
</dbReference>
<keyword evidence="9" id="KW-0297">G-protein coupled receptor</keyword>
<evidence type="ECO:0000256" key="4">
    <source>
        <dbReference type="ARBA" id="ARBA00022553"/>
    </source>
</evidence>
<dbReference type="InterPro" id="IPR008077">
    <property type="entry name" value="GPCR_2_brain_angio_inhib"/>
</dbReference>
<evidence type="ECO:0000256" key="7">
    <source>
        <dbReference type="ARBA" id="ARBA00022737"/>
    </source>
</evidence>
<dbReference type="InterPro" id="IPR000203">
    <property type="entry name" value="GPS"/>
</dbReference>
<evidence type="ECO:0000259" key="16">
    <source>
        <dbReference type="PROSITE" id="PS50221"/>
    </source>
</evidence>
<feature type="transmembrane region" description="Helical" evidence="15">
    <location>
        <begin position="737"/>
        <end position="763"/>
    </location>
</feature>
<feature type="transmembrane region" description="Helical" evidence="15">
    <location>
        <begin position="883"/>
        <end position="906"/>
    </location>
</feature>
<dbReference type="PROSITE" id="PS50261">
    <property type="entry name" value="G_PROTEIN_RECEP_F2_4"/>
    <property type="match status" value="1"/>
</dbReference>
<evidence type="ECO:0000313" key="19">
    <source>
        <dbReference type="EMBL" id="CAC5410884.1"/>
    </source>
</evidence>
<dbReference type="InterPro" id="IPR057244">
    <property type="entry name" value="GAIN_B"/>
</dbReference>
<dbReference type="InterPro" id="IPR046338">
    <property type="entry name" value="GAIN_dom_sf"/>
</dbReference>
<evidence type="ECO:0000259" key="17">
    <source>
        <dbReference type="PROSITE" id="PS50227"/>
    </source>
</evidence>
<feature type="domain" description="G-protein coupled receptors family 2 profile 1" evidence="17">
    <location>
        <begin position="366"/>
        <end position="439"/>
    </location>
</feature>
<keyword evidence="20" id="KW-1185">Reference proteome</keyword>
<evidence type="ECO:0000256" key="12">
    <source>
        <dbReference type="ARBA" id="ARBA00023170"/>
    </source>
</evidence>
<evidence type="ECO:0000313" key="20">
    <source>
        <dbReference type="Proteomes" id="UP000507470"/>
    </source>
</evidence>
<feature type="domain" description="G-protein coupled receptors family 2 profile 2" evidence="18">
    <location>
        <begin position="739"/>
        <end position="979"/>
    </location>
</feature>
<protein>
    <submittedName>
        <fullName evidence="19">Uncharacterized protein</fullName>
    </submittedName>
</protein>
<keyword evidence="13" id="KW-0325">Glycoprotein</keyword>
<dbReference type="PRINTS" id="PR00249">
    <property type="entry name" value="GPCRSECRETIN"/>
</dbReference>
<dbReference type="GO" id="GO:0004930">
    <property type="term" value="F:G protein-coupled receptor activity"/>
    <property type="evidence" value="ECO:0007669"/>
    <property type="project" value="UniProtKB-KW"/>
</dbReference>
<keyword evidence="8 15" id="KW-1133">Transmembrane helix</keyword>
<name>A0A6J8DUC8_MYTCO</name>
<evidence type="ECO:0000259" key="18">
    <source>
        <dbReference type="PROSITE" id="PS50261"/>
    </source>
</evidence>
<dbReference type="PROSITE" id="PS50227">
    <property type="entry name" value="G_PROTEIN_RECEP_F2_3"/>
    <property type="match status" value="1"/>
</dbReference>
<dbReference type="InterPro" id="IPR032471">
    <property type="entry name" value="AGRL2-4_GAIN_subdom_A"/>
</dbReference>
<keyword evidence="7" id="KW-0677">Repeat</keyword>
<dbReference type="Pfam" id="PF01825">
    <property type="entry name" value="GPS"/>
    <property type="match status" value="1"/>
</dbReference>
<gene>
    <name evidence="19" type="ORF">MCOR_44039</name>
</gene>
<dbReference type="EMBL" id="CACVKT020007820">
    <property type="protein sequence ID" value="CAC5410884.1"/>
    <property type="molecule type" value="Genomic_DNA"/>
</dbReference>
<keyword evidence="12" id="KW-0675">Receptor</keyword>
<feature type="transmembrane region" description="Helical" evidence="15">
    <location>
        <begin position="927"/>
        <end position="949"/>
    </location>
</feature>
<evidence type="ECO:0000256" key="9">
    <source>
        <dbReference type="ARBA" id="ARBA00023040"/>
    </source>
</evidence>